<dbReference type="OrthoDB" id="2990595at2"/>
<gene>
    <name evidence="1" type="ORF">B0X71_07285</name>
</gene>
<name>A0A1Q2L3S9_9BACL</name>
<sequence>MPQQPQHYTLLLPVLEAKCTEMRLLESGRLTPEQLWAYCVQNIWRKKNIDGLALHEKVRDILNVRLSGYMEFRQLEGFKRDNWFSETAADDWKELLKSPAKGEKRFDTH</sequence>
<proteinExistence type="predicted"/>
<dbReference type="RefSeq" id="WP_156889808.1">
    <property type="nucleotide sequence ID" value="NZ_CP019640.1"/>
</dbReference>
<evidence type="ECO:0000313" key="1">
    <source>
        <dbReference type="EMBL" id="AQQ55034.1"/>
    </source>
</evidence>
<dbReference type="InterPro" id="IPR025716">
    <property type="entry name" value="Post-transcriptional_regulator"/>
</dbReference>
<evidence type="ECO:0000313" key="2">
    <source>
        <dbReference type="Proteomes" id="UP000188184"/>
    </source>
</evidence>
<protein>
    <recommendedName>
        <fullName evidence="3">Competence protein ComN</fullName>
    </recommendedName>
</protein>
<accession>A0A1Q2L3S9</accession>
<organism evidence="1 2">
    <name type="scientific">Planococcus lenghuensis</name>
    <dbReference type="NCBI Taxonomy" id="2213202"/>
    <lineage>
        <taxon>Bacteria</taxon>
        <taxon>Bacillati</taxon>
        <taxon>Bacillota</taxon>
        <taxon>Bacilli</taxon>
        <taxon>Bacillales</taxon>
        <taxon>Caryophanaceae</taxon>
        <taxon>Planococcus</taxon>
    </lineage>
</organism>
<dbReference type="Pfam" id="PF13797">
    <property type="entry name" value="Post_transc_reg"/>
    <property type="match status" value="1"/>
</dbReference>
<reference evidence="1 2" key="1">
    <citation type="submission" date="2017-02" db="EMBL/GenBank/DDBJ databases">
        <title>The complete genomic sequence of a novel cold adapted crude oil-degrading bacterium Planococcus qaidamina Y42.</title>
        <authorList>
            <person name="Yang R."/>
        </authorList>
    </citation>
    <scope>NUCLEOTIDE SEQUENCE [LARGE SCALE GENOMIC DNA]</scope>
    <source>
        <strain evidence="1 2">Y42</strain>
    </source>
</reference>
<dbReference type="EMBL" id="CP019640">
    <property type="protein sequence ID" value="AQQ55034.1"/>
    <property type="molecule type" value="Genomic_DNA"/>
</dbReference>
<dbReference type="Proteomes" id="UP000188184">
    <property type="component" value="Chromosome"/>
</dbReference>
<dbReference type="KEGG" id="pmar:B0X71_07285"/>
<dbReference type="AlphaFoldDB" id="A0A1Q2L3S9"/>
<evidence type="ECO:0008006" key="3">
    <source>
        <dbReference type="Google" id="ProtNLM"/>
    </source>
</evidence>
<keyword evidence="2" id="KW-1185">Reference proteome</keyword>